<evidence type="ECO:0000259" key="8">
    <source>
        <dbReference type="PROSITE" id="PS50026"/>
    </source>
</evidence>
<gene>
    <name evidence="10" type="ORF">PLOB_00020494</name>
</gene>
<dbReference type="SMART" id="SM00473">
    <property type="entry name" value="PAN_AP"/>
    <property type="match status" value="2"/>
</dbReference>
<dbReference type="PANTHER" id="PTHR24039:SF28">
    <property type="entry name" value="EGF-LIKE DOMAIN-CONTAINING PROTEIN"/>
    <property type="match status" value="1"/>
</dbReference>
<feature type="domain" description="EGF-like" evidence="8">
    <location>
        <begin position="617"/>
        <end position="655"/>
    </location>
</feature>
<dbReference type="InterPro" id="IPR001881">
    <property type="entry name" value="EGF-like_Ca-bd_dom"/>
</dbReference>
<feature type="domain" description="EGF-like" evidence="8">
    <location>
        <begin position="257"/>
        <end position="295"/>
    </location>
</feature>
<dbReference type="InterPro" id="IPR049883">
    <property type="entry name" value="NOTCH1_EGF-like"/>
</dbReference>
<evidence type="ECO:0000256" key="3">
    <source>
        <dbReference type="ARBA" id="ARBA00022737"/>
    </source>
</evidence>
<dbReference type="Proteomes" id="UP001159405">
    <property type="component" value="Unassembled WGS sequence"/>
</dbReference>
<keyword evidence="6" id="KW-0325">Glycoprotein</keyword>
<dbReference type="InterPro" id="IPR000742">
    <property type="entry name" value="EGF"/>
</dbReference>
<evidence type="ECO:0000259" key="9">
    <source>
        <dbReference type="PROSITE" id="PS50948"/>
    </source>
</evidence>
<reference evidence="10 11" key="1">
    <citation type="submission" date="2022-05" db="EMBL/GenBank/DDBJ databases">
        <authorList>
            <consortium name="Genoscope - CEA"/>
            <person name="William W."/>
        </authorList>
    </citation>
    <scope>NUCLEOTIDE SEQUENCE [LARGE SCALE GENOMIC DNA]</scope>
</reference>
<keyword evidence="1 7" id="KW-0245">EGF-like domain</keyword>
<evidence type="ECO:0000256" key="6">
    <source>
        <dbReference type="ARBA" id="ARBA00023180"/>
    </source>
</evidence>
<keyword evidence="5 7" id="KW-1015">Disulfide bond</keyword>
<accession>A0ABN8NJ44</accession>
<evidence type="ECO:0000256" key="2">
    <source>
        <dbReference type="ARBA" id="ARBA00022729"/>
    </source>
</evidence>
<evidence type="ECO:0008006" key="12">
    <source>
        <dbReference type="Google" id="ProtNLM"/>
    </source>
</evidence>
<feature type="domain" description="Apple" evidence="9">
    <location>
        <begin position="540"/>
        <end position="621"/>
    </location>
</feature>
<sequence>LQKTFLYDEALWSNKETFNVIGGKTGFDDHETKFPTYWNTSFTKICLGMKINDNQPKFIVINQQANSLYSLIADGQYRNTLLGRDTWKSLIGSKASLQYNCNKEGFNAVGGSSGHSKARIGIISNQQNNCASCDSRIGFGTGGLHDNSNSCGNEATHESDNRDKHIKTMGYILVHLRQDVFIKEEYHYLNFPKVGTFIVYDSLDCTFECLGNPSCLSFNLAAYKGADGKLRCELLSSEKYSNPEEYKRNESFHHFSIKTPCMSSPCQNGGTCVANYKYHSFDCRCKEGFYGEFCEKGAGKTKMRFILYRLNVTQLVTLLLDSKLVSVLCHFGNFGCGDGGWTPVMKMDGNKTGFDSRETKLPSYWNTSFSKICLGMKIGQKIRFIVINKQANSLYSLIADGQYRSTSLGRDKWKSLIGSNASLQYNCNKDGFNAVCDDPRFSKARIGIISNQEDNCASCDSRIGFGTGGYHDDSSSCGNEATTAPDNGEKHIKTMGYILVLCELNAWRKISSYTIGCVLNDNLFSAVIAFNFSLILSDTCRQLEFDHTFDGRRFKNHVIRTVDVAGERSCRTLCYMEPNCVSYNFNKVTRKCELNNSTLKEGKEKMETNPDYIYCEARNACGNKPCNNKATCQTGFTGKGYRCLCTVGFEGEHCENDIDECAKNTHECGANAYCSNAKGGYNCTCHPGYYGDGKNCEPGAYFVPCRSKESKSYPLILGDDVFDIFCNMTVAPINNETCGDGGWSLVMKIDGMEETFRYDKALWSNNETFKLIGGKTGFDDYETKLPTYWNTSFTKICLGMKINHQIKFIVINKQANSLYSLIADGQYRNTSLGRDTWKSLIGSEASLQKNCNKEGFNAVGGNSRDYSKARIGIIGNNEKDCSSCNSRIGFGTGGYPGKTNSCGNEAKWSPDNGDKHIKAMGYILVQ</sequence>
<organism evidence="10 11">
    <name type="scientific">Porites lobata</name>
    <dbReference type="NCBI Taxonomy" id="104759"/>
    <lineage>
        <taxon>Eukaryota</taxon>
        <taxon>Metazoa</taxon>
        <taxon>Cnidaria</taxon>
        <taxon>Anthozoa</taxon>
        <taxon>Hexacorallia</taxon>
        <taxon>Scleractinia</taxon>
        <taxon>Fungiina</taxon>
        <taxon>Poritidae</taxon>
        <taxon>Porites</taxon>
    </lineage>
</organism>
<dbReference type="PROSITE" id="PS50948">
    <property type="entry name" value="PAN"/>
    <property type="match status" value="1"/>
</dbReference>
<dbReference type="PROSITE" id="PS00022">
    <property type="entry name" value="EGF_1"/>
    <property type="match status" value="2"/>
</dbReference>
<dbReference type="PROSITE" id="PS50026">
    <property type="entry name" value="EGF_3"/>
    <property type="match status" value="3"/>
</dbReference>
<evidence type="ECO:0000256" key="5">
    <source>
        <dbReference type="ARBA" id="ARBA00023157"/>
    </source>
</evidence>
<feature type="disulfide bond" evidence="7">
    <location>
        <begin position="626"/>
        <end position="643"/>
    </location>
</feature>
<dbReference type="SUPFAM" id="SSF57414">
    <property type="entry name" value="Hairpin loop containing domain-like"/>
    <property type="match status" value="1"/>
</dbReference>
<comment type="caution">
    <text evidence="10">The sequence shown here is derived from an EMBL/GenBank/DDBJ whole genome shotgun (WGS) entry which is preliminary data.</text>
</comment>
<evidence type="ECO:0000256" key="4">
    <source>
        <dbReference type="ARBA" id="ARBA00022837"/>
    </source>
</evidence>
<dbReference type="Gene3D" id="2.10.25.10">
    <property type="entry name" value="Laminin"/>
    <property type="match status" value="3"/>
</dbReference>
<dbReference type="InterPro" id="IPR000152">
    <property type="entry name" value="EGF-type_Asp/Asn_hydroxyl_site"/>
</dbReference>
<evidence type="ECO:0000313" key="11">
    <source>
        <dbReference type="Proteomes" id="UP001159405"/>
    </source>
</evidence>
<dbReference type="SMART" id="SM00181">
    <property type="entry name" value="EGF"/>
    <property type="match status" value="3"/>
</dbReference>
<protein>
    <recommendedName>
        <fullName evidence="12">EGF-like domain-containing protein</fullName>
    </recommendedName>
</protein>
<dbReference type="SMART" id="SM00179">
    <property type="entry name" value="EGF_CA"/>
    <property type="match status" value="3"/>
</dbReference>
<keyword evidence="3" id="KW-0677">Repeat</keyword>
<dbReference type="Pfam" id="PF07645">
    <property type="entry name" value="EGF_CA"/>
    <property type="match status" value="1"/>
</dbReference>
<feature type="non-terminal residue" evidence="10">
    <location>
        <position position="1"/>
    </location>
</feature>
<dbReference type="Gene3D" id="3.50.4.10">
    <property type="entry name" value="Hepatocyte Growth Factor"/>
    <property type="match status" value="1"/>
</dbReference>
<proteinExistence type="predicted"/>
<dbReference type="PROSITE" id="PS01187">
    <property type="entry name" value="EGF_CA"/>
    <property type="match status" value="1"/>
</dbReference>
<evidence type="ECO:0000256" key="7">
    <source>
        <dbReference type="PROSITE-ProRule" id="PRU00076"/>
    </source>
</evidence>
<feature type="disulfide bond" evidence="7">
    <location>
        <begin position="645"/>
        <end position="654"/>
    </location>
</feature>
<dbReference type="InterPro" id="IPR003609">
    <property type="entry name" value="Pan_app"/>
</dbReference>
<dbReference type="PROSITE" id="PS01186">
    <property type="entry name" value="EGF_2"/>
    <property type="match status" value="3"/>
</dbReference>
<dbReference type="CDD" id="cd00054">
    <property type="entry name" value="EGF_CA"/>
    <property type="match status" value="2"/>
</dbReference>
<evidence type="ECO:0000313" key="10">
    <source>
        <dbReference type="EMBL" id="CAH3111494.1"/>
    </source>
</evidence>
<feature type="domain" description="EGF-like" evidence="8">
    <location>
        <begin position="657"/>
        <end position="697"/>
    </location>
</feature>
<keyword evidence="2" id="KW-0732">Signal</keyword>
<dbReference type="EMBL" id="CALNXK010000024">
    <property type="protein sequence ID" value="CAH3111494.1"/>
    <property type="molecule type" value="Genomic_DNA"/>
</dbReference>
<keyword evidence="4" id="KW-0106">Calcium</keyword>
<keyword evidence="11" id="KW-1185">Reference proteome</keyword>
<feature type="disulfide bond" evidence="7">
    <location>
        <begin position="285"/>
        <end position="294"/>
    </location>
</feature>
<dbReference type="Pfam" id="PF00024">
    <property type="entry name" value="PAN_1"/>
    <property type="match status" value="1"/>
</dbReference>
<dbReference type="PANTHER" id="PTHR24039">
    <property type="entry name" value="FIBRILLIN-RELATED"/>
    <property type="match status" value="1"/>
</dbReference>
<evidence type="ECO:0000256" key="1">
    <source>
        <dbReference type="ARBA" id="ARBA00022536"/>
    </source>
</evidence>
<comment type="caution">
    <text evidence="7">Lacks conserved residue(s) required for the propagation of feature annotation.</text>
</comment>
<dbReference type="PROSITE" id="PS00010">
    <property type="entry name" value="ASX_HYDROXYL"/>
    <property type="match status" value="1"/>
</dbReference>
<feature type="disulfide bond" evidence="7">
    <location>
        <begin position="266"/>
        <end position="283"/>
    </location>
</feature>
<name>A0ABN8NJ44_9CNID</name>
<dbReference type="SUPFAM" id="SSF57196">
    <property type="entry name" value="EGF/Laminin"/>
    <property type="match status" value="3"/>
</dbReference>
<dbReference type="InterPro" id="IPR018097">
    <property type="entry name" value="EGF_Ca-bd_CS"/>
</dbReference>